<protein>
    <submittedName>
        <fullName evidence="1">Uncharacterized protein</fullName>
    </submittedName>
</protein>
<evidence type="ECO:0000313" key="1">
    <source>
        <dbReference type="EMBL" id="QHT38643.1"/>
    </source>
</evidence>
<reference evidence="1" key="1">
    <citation type="journal article" date="2020" name="Nature">
        <title>Giant virus diversity and host interactions through global metagenomics.</title>
        <authorList>
            <person name="Schulz F."/>
            <person name="Roux S."/>
            <person name="Paez-Espino D."/>
            <person name="Jungbluth S."/>
            <person name="Walsh D.A."/>
            <person name="Denef V.J."/>
            <person name="McMahon K.D."/>
            <person name="Konstantinidis K.T."/>
            <person name="Eloe-Fadrosh E.A."/>
            <person name="Kyrpides N.C."/>
            <person name="Woyke T."/>
        </authorList>
    </citation>
    <scope>NUCLEOTIDE SEQUENCE</scope>
    <source>
        <strain evidence="1">GVMAG-S-ERX556106-38</strain>
    </source>
</reference>
<name>A0A6C0FDE7_9ZZZZ</name>
<sequence length="136" mass="15772">MDSQFGTLDNPSNNIHHNMPALMSDGRSVCSWQNQAIVDSRLQKSMSNWDYRRYLMKNAKSIMKQNSENELKSNLNYNMGSHQQGMDDNHPYTFKSTHDNTNVIPNTYSSDLKQLYLTRQQQQIRRSAPSIYAGNH</sequence>
<organism evidence="1">
    <name type="scientific">viral metagenome</name>
    <dbReference type="NCBI Taxonomy" id="1070528"/>
    <lineage>
        <taxon>unclassified sequences</taxon>
        <taxon>metagenomes</taxon>
        <taxon>organismal metagenomes</taxon>
    </lineage>
</organism>
<accession>A0A6C0FDE7</accession>
<dbReference type="EMBL" id="MN738832">
    <property type="protein sequence ID" value="QHT38643.1"/>
    <property type="molecule type" value="Genomic_DNA"/>
</dbReference>
<dbReference type="AlphaFoldDB" id="A0A6C0FDE7"/>
<proteinExistence type="predicted"/>